<evidence type="ECO:0000256" key="3">
    <source>
        <dbReference type="RuleBase" id="RU361153"/>
    </source>
</evidence>
<sequence>MKRILRNAAALFAAGTIVLSALAGCTSGSEEAENTAQTNGSGDDSSTNSNNGTSGANSASSTTEAWSGWRDFNDSSSWVNITIDKSYFSSFEAGCKIDVHLTKASSASYNKLKFNYQGSSWTEMTGGSYTNGTYDSTYGGVEPSGETPLSYTVTASDATNLKNYGFALNGYGVSVSKITLTTGTSSSGSSSSSSSTTTSDVETKAEPTSVTGTPYANHGKLSVSGANLLDEKGEKYMLYGFSTHGLNFGDEFSRYVNEDAFATLVDDFNTNCIRLVLYPKDYGGYCDGGDQSALKTIMKNGIEYATKKGMYVLVDWHVHNYNPQETQDAAKTFLAEIAKEYANYGNVLYEICNEPTNSPWNSAIKPYAEEVIPVIRQYAPDAVVIVGTNTWSQDIEEPLSNPLDTATYGNVMYTFHFYANSHTDSYRSRVESAVNKGLPVFITEFGTCDASGNGGFNSSESESWFSLCEKYNISHMNWSLSNKGETASAIQSSCSKTSGWTSSDLTESGKLVVEHFKTLAR</sequence>
<comment type="caution">
    <text evidence="7">The sequence shown here is derived from an EMBL/GenBank/DDBJ whole genome shotgun (WGS) entry which is preliminary data.</text>
</comment>
<dbReference type="GO" id="GO:0008810">
    <property type="term" value="F:cellulase activity"/>
    <property type="evidence" value="ECO:0007669"/>
    <property type="project" value="UniProtKB-EC"/>
</dbReference>
<keyword evidence="1 3" id="KW-0378">Hydrolase</keyword>
<keyword evidence="8" id="KW-1185">Reference proteome</keyword>
<keyword evidence="2 3" id="KW-0326">Glycosidase</keyword>
<dbReference type="eggNOG" id="COG2730">
    <property type="taxonomic scope" value="Bacteria"/>
</dbReference>
<dbReference type="PATRIC" id="fig|907348.3.peg.2252"/>
<dbReference type="InterPro" id="IPR017853">
    <property type="entry name" value="GH"/>
</dbReference>
<name>H7EMU5_9SPIR</name>
<keyword evidence="5" id="KW-0732">Signal</keyword>
<reference evidence="7 8" key="1">
    <citation type="submission" date="2011-09" db="EMBL/GenBank/DDBJ databases">
        <title>The draft genome of Treponema saccharophilum DSM 2985.</title>
        <authorList>
            <consortium name="US DOE Joint Genome Institute (JGI-PGF)"/>
            <person name="Lucas S."/>
            <person name="Copeland A."/>
            <person name="Lapidus A."/>
            <person name="Glavina del Rio T."/>
            <person name="Dalin E."/>
            <person name="Tice H."/>
            <person name="Bruce D."/>
            <person name="Goodwin L."/>
            <person name="Pitluck S."/>
            <person name="Peters L."/>
            <person name="Kyrpides N."/>
            <person name="Mavromatis K."/>
            <person name="Ivanova N."/>
            <person name="Markowitz V."/>
            <person name="Cheng J.-F."/>
            <person name="Hugenholtz P."/>
            <person name="Woyke T."/>
            <person name="Wu D."/>
            <person name="Gronow S."/>
            <person name="Wellnitz S."/>
            <person name="Brambilla E."/>
            <person name="Klenk H.-P."/>
            <person name="Eisen J.A."/>
        </authorList>
    </citation>
    <scope>NUCLEOTIDE SEQUENCE [LARGE SCALE GENOMIC DNA]</scope>
    <source>
        <strain evidence="7 8">DSM 2985</strain>
    </source>
</reference>
<organism evidence="7 8">
    <name type="scientific">Treponema saccharophilum DSM 2985</name>
    <dbReference type="NCBI Taxonomy" id="907348"/>
    <lineage>
        <taxon>Bacteria</taxon>
        <taxon>Pseudomonadati</taxon>
        <taxon>Spirochaetota</taxon>
        <taxon>Spirochaetia</taxon>
        <taxon>Spirochaetales</taxon>
        <taxon>Treponemataceae</taxon>
        <taxon>Treponema</taxon>
    </lineage>
</organism>
<comment type="similarity">
    <text evidence="3">Belongs to the glycosyl hydrolase 5 (cellulase A) family.</text>
</comment>
<feature type="region of interest" description="Disordered" evidence="4">
    <location>
        <begin position="182"/>
        <end position="216"/>
    </location>
</feature>
<protein>
    <submittedName>
        <fullName evidence="7">Cellulase</fullName>
        <ecNumber evidence="7">3.2.1.4</ecNumber>
    </submittedName>
</protein>
<evidence type="ECO:0000313" key="8">
    <source>
        <dbReference type="Proteomes" id="UP000003571"/>
    </source>
</evidence>
<evidence type="ECO:0000256" key="2">
    <source>
        <dbReference type="ARBA" id="ARBA00023295"/>
    </source>
</evidence>
<feature type="compositionally biased region" description="Low complexity" evidence="4">
    <location>
        <begin position="182"/>
        <end position="199"/>
    </location>
</feature>
<evidence type="ECO:0000256" key="4">
    <source>
        <dbReference type="SAM" id="MobiDB-lite"/>
    </source>
</evidence>
<evidence type="ECO:0000256" key="5">
    <source>
        <dbReference type="SAM" id="SignalP"/>
    </source>
</evidence>
<dbReference type="SUPFAM" id="SSF51445">
    <property type="entry name" value="(Trans)glycosidases"/>
    <property type="match status" value="1"/>
</dbReference>
<evidence type="ECO:0000256" key="1">
    <source>
        <dbReference type="ARBA" id="ARBA00022801"/>
    </source>
</evidence>
<dbReference type="Gene3D" id="3.20.20.80">
    <property type="entry name" value="Glycosidases"/>
    <property type="match status" value="1"/>
</dbReference>
<dbReference type="STRING" id="907348.TresaDRAFT_0834"/>
<dbReference type="GO" id="GO:0000272">
    <property type="term" value="P:polysaccharide catabolic process"/>
    <property type="evidence" value="ECO:0007669"/>
    <property type="project" value="InterPro"/>
</dbReference>
<dbReference type="AlphaFoldDB" id="H7EMU5"/>
<feature type="chain" id="PRO_5003609284" evidence="5">
    <location>
        <begin position="24"/>
        <end position="521"/>
    </location>
</feature>
<feature type="signal peptide" evidence="5">
    <location>
        <begin position="1"/>
        <end position="23"/>
    </location>
</feature>
<dbReference type="EMBL" id="AGRW01000052">
    <property type="protein sequence ID" value="EIC01009.1"/>
    <property type="molecule type" value="Genomic_DNA"/>
</dbReference>
<dbReference type="Proteomes" id="UP000003571">
    <property type="component" value="Unassembled WGS sequence"/>
</dbReference>
<dbReference type="EC" id="3.2.1.4" evidence="7"/>
<evidence type="ECO:0000313" key="7">
    <source>
        <dbReference type="EMBL" id="EIC01009.1"/>
    </source>
</evidence>
<feature type="domain" description="Glycoside hydrolase family 5" evidence="6">
    <location>
        <begin position="229"/>
        <end position="484"/>
    </location>
</feature>
<accession>H7EMU5</accession>
<dbReference type="RefSeq" id="WP_002705718.1">
    <property type="nucleotide sequence ID" value="NZ_AGRW01000052.1"/>
</dbReference>
<feature type="compositionally biased region" description="Low complexity" evidence="4">
    <location>
        <begin position="38"/>
        <end position="62"/>
    </location>
</feature>
<evidence type="ECO:0000259" key="6">
    <source>
        <dbReference type="Pfam" id="PF00150"/>
    </source>
</evidence>
<dbReference type="Pfam" id="PF00150">
    <property type="entry name" value="Cellulase"/>
    <property type="match status" value="1"/>
</dbReference>
<dbReference type="PANTHER" id="PTHR34142">
    <property type="entry name" value="ENDO-BETA-1,4-GLUCANASE A"/>
    <property type="match status" value="1"/>
</dbReference>
<dbReference type="InterPro" id="IPR001547">
    <property type="entry name" value="Glyco_hydro_5"/>
</dbReference>
<gene>
    <name evidence="7" type="ORF">TresaDRAFT_0834</name>
</gene>
<dbReference type="InterPro" id="IPR018087">
    <property type="entry name" value="Glyco_hydro_5_CS"/>
</dbReference>
<dbReference type="PROSITE" id="PS51257">
    <property type="entry name" value="PROKAR_LIPOPROTEIN"/>
    <property type="match status" value="1"/>
</dbReference>
<feature type="region of interest" description="Disordered" evidence="4">
    <location>
        <begin position="30"/>
        <end position="62"/>
    </location>
</feature>
<dbReference type="PANTHER" id="PTHR34142:SF1">
    <property type="entry name" value="GLYCOSIDE HYDROLASE FAMILY 5 DOMAIN-CONTAINING PROTEIN"/>
    <property type="match status" value="1"/>
</dbReference>
<proteinExistence type="inferred from homology"/>
<dbReference type="PROSITE" id="PS00659">
    <property type="entry name" value="GLYCOSYL_HYDROL_F5"/>
    <property type="match status" value="1"/>
</dbReference>